<keyword evidence="3" id="KW-0067">ATP-binding</keyword>
<dbReference type="InterPro" id="IPR051620">
    <property type="entry name" value="ORF904-like_C"/>
</dbReference>
<dbReference type="Gene3D" id="3.40.50.300">
    <property type="entry name" value="P-loop containing nucleotide triphosphate hydrolases"/>
    <property type="match status" value="1"/>
</dbReference>
<dbReference type="PANTHER" id="PTHR35372:SF2">
    <property type="entry name" value="SF3 HELICASE DOMAIN-CONTAINING PROTEIN"/>
    <property type="match status" value="1"/>
</dbReference>
<dbReference type="SUPFAM" id="SSF52540">
    <property type="entry name" value="P-loop containing nucleoside triphosphate hydrolases"/>
    <property type="match status" value="1"/>
</dbReference>
<dbReference type="PROSITE" id="PS51206">
    <property type="entry name" value="SF3_HELICASE_1"/>
    <property type="match status" value="1"/>
</dbReference>
<dbReference type="NCBIfam" id="TIGR01613">
    <property type="entry name" value="primase_Cterm"/>
    <property type="match status" value="1"/>
</dbReference>
<comment type="caution">
    <text evidence="5">The sequence shown here is derived from an EMBL/GenBank/DDBJ whole genome shotgun (WGS) entry which is preliminary data.</text>
</comment>
<evidence type="ECO:0000259" key="4">
    <source>
        <dbReference type="PROSITE" id="PS51206"/>
    </source>
</evidence>
<dbReference type="InterPro" id="IPR027417">
    <property type="entry name" value="P-loop_NTPase"/>
</dbReference>
<dbReference type="Proteomes" id="UP000752647">
    <property type="component" value="Unassembled WGS sequence"/>
</dbReference>
<accession>A0A9Q3XUB8</accession>
<dbReference type="Pfam" id="PF19263">
    <property type="entry name" value="DUF5906"/>
    <property type="match status" value="1"/>
</dbReference>
<proteinExistence type="predicted"/>
<gene>
    <name evidence="5" type="ORF">KIJ12_05785</name>
</gene>
<evidence type="ECO:0000256" key="3">
    <source>
        <dbReference type="ARBA" id="ARBA00022840"/>
    </source>
</evidence>
<evidence type="ECO:0000313" key="6">
    <source>
        <dbReference type="Proteomes" id="UP000752647"/>
    </source>
</evidence>
<organism evidence="5 6">
    <name type="scientific">Leuconostoc gasicomitatum</name>
    <dbReference type="NCBI Taxonomy" id="115778"/>
    <lineage>
        <taxon>Bacteria</taxon>
        <taxon>Bacillati</taxon>
        <taxon>Bacillota</taxon>
        <taxon>Bacilli</taxon>
        <taxon>Lactobacillales</taxon>
        <taxon>Lactobacillaceae</taxon>
        <taxon>Leuconostoc</taxon>
        <taxon>Leuconostoc gelidum group</taxon>
    </lineage>
</organism>
<evidence type="ECO:0000313" key="5">
    <source>
        <dbReference type="EMBL" id="MBZ5962656.1"/>
    </source>
</evidence>
<feature type="domain" description="SF3 helicase" evidence="4">
    <location>
        <begin position="171"/>
        <end position="327"/>
    </location>
</feature>
<keyword evidence="2" id="KW-0378">Hydrolase</keyword>
<dbReference type="PANTHER" id="PTHR35372">
    <property type="entry name" value="ATP BINDING PROTEIN-RELATED"/>
    <property type="match status" value="1"/>
</dbReference>
<evidence type="ECO:0000256" key="2">
    <source>
        <dbReference type="ARBA" id="ARBA00022801"/>
    </source>
</evidence>
<protein>
    <recommendedName>
        <fullName evidence="4">SF3 helicase domain-containing protein</fullName>
    </recommendedName>
</protein>
<evidence type="ECO:0000256" key="1">
    <source>
        <dbReference type="ARBA" id="ARBA00022741"/>
    </source>
</evidence>
<dbReference type="GO" id="GO:0005524">
    <property type="term" value="F:ATP binding"/>
    <property type="evidence" value="ECO:0007669"/>
    <property type="project" value="UniProtKB-KW"/>
</dbReference>
<dbReference type="RefSeq" id="WP_224144183.1">
    <property type="nucleotide sequence ID" value="NZ_JAHBFI010000014.1"/>
</dbReference>
<dbReference type="InterPro" id="IPR006500">
    <property type="entry name" value="Helicase_put_C_phage/plasmid"/>
</dbReference>
<dbReference type="EMBL" id="JAHBFI010000014">
    <property type="protein sequence ID" value="MBZ5962656.1"/>
    <property type="molecule type" value="Genomic_DNA"/>
</dbReference>
<reference evidence="5" key="1">
    <citation type="submission" date="2021-05" db="EMBL/GenBank/DDBJ databases">
        <title>Pangenome of Leuconostoc gelidum warrants species status for Leuconostoc gelidum subsp. gasicomitatum.</title>
        <authorList>
            <person name="Johansson P."/>
            <person name="Sade E."/>
            <person name="Hultman J."/>
            <person name="Auvinen P."/>
            <person name="Bjorkroth J."/>
        </authorList>
    </citation>
    <scope>NUCLEOTIDE SEQUENCE</scope>
    <source>
        <strain evidence="5">A.21.4</strain>
    </source>
</reference>
<name>A0A9Q3XUB8_9LACO</name>
<dbReference type="InterPro" id="IPR014015">
    <property type="entry name" value="Helicase_SF3_DNA-vir"/>
</dbReference>
<keyword evidence="1" id="KW-0547">Nucleotide-binding</keyword>
<dbReference type="InterPro" id="IPR045455">
    <property type="entry name" value="NrS-1_pol-like_helicase"/>
</dbReference>
<sequence length="459" mass="52904">MKSIENKTNEGKNIPEQKLPKFVFIDDKDNQKVDQLMVAELVIEKTNFFFTSKNLSGYFYNGQYWEQFNTQAIRDRVLKSFISKTLGKYATARLIRDILELLLSKALKDNLINVFNHRPSVVSFKNTAVDGDTMEFIRNRPALYILGGFDFEIKQGSCERTKKLFKQTLGENDQFMIEFFGSMFHRDYRPFQYMVILQGGAGTGKSYLVELMRTFIGEEMTTSLSLEQIAKDKFMTANLYGAYANIKSDLNNDYIPSFEIINNLTGSDSLQVQFKGENSFSFTNHAKLLFTANEAPTIKVNAGIKRRMKIVIAKSAPHVATNGDDDNYTEYMKERGAFVYYAMSLYMEAKNRRKMSLTKDIEDATAEWFLKGDDIENWAHEHLIEDGNSRPRSNWLYNELRYYWEENGLDKVPSSKTVMSRLRELGYDIKKANATFPNNKDSSDNGQVAQRIVGVKYCD</sequence>
<dbReference type="AlphaFoldDB" id="A0A9Q3XUB8"/>
<dbReference type="GO" id="GO:0016787">
    <property type="term" value="F:hydrolase activity"/>
    <property type="evidence" value="ECO:0007669"/>
    <property type="project" value="UniProtKB-KW"/>
</dbReference>